<accession>A0A1Y1S7F7</accession>
<proteinExistence type="predicted"/>
<organism evidence="2 3">
    <name type="scientific">Enterospora canceri</name>
    <dbReference type="NCBI Taxonomy" id="1081671"/>
    <lineage>
        <taxon>Eukaryota</taxon>
        <taxon>Fungi</taxon>
        <taxon>Fungi incertae sedis</taxon>
        <taxon>Microsporidia</taxon>
        <taxon>Enterocytozoonidae</taxon>
        <taxon>Enterospora</taxon>
    </lineage>
</organism>
<feature type="transmembrane region" description="Helical" evidence="1">
    <location>
        <begin position="215"/>
        <end position="233"/>
    </location>
</feature>
<dbReference type="OrthoDB" id="2189922at2759"/>
<keyword evidence="1" id="KW-0812">Transmembrane</keyword>
<evidence type="ECO:0000313" key="2">
    <source>
        <dbReference type="EMBL" id="ORD94368.1"/>
    </source>
</evidence>
<comment type="caution">
    <text evidence="2">The sequence shown here is derived from an EMBL/GenBank/DDBJ whole genome shotgun (WGS) entry which is preliminary data.</text>
</comment>
<evidence type="ECO:0000313" key="3">
    <source>
        <dbReference type="Proteomes" id="UP000192639"/>
    </source>
</evidence>
<dbReference type="Proteomes" id="UP000192639">
    <property type="component" value="Unassembled WGS sequence"/>
</dbReference>
<sequence>MIQSRMTEFHEYVGLSGQKSMVEHEPRFYEELYDKIERLELLVEDSSSYRNFLVLDEKLVEMQKEVQSLDTIEIEGFEEEYEGIKYILKHKVYGIKQMINRKKIGERDEVAGERHEEYGIENETNVEGEMKKHFTQEELEQVEMENRQIVEGKEYETTRKRIKQINEVQKAINEQLIVQNERIDDVCETTKETKKTYLDLNRIQFDGAGSIFKRFLAKFILLVALFLLFKHYLNR</sequence>
<dbReference type="VEuPathDB" id="MicrosporidiaDB:ECANGB1_826"/>
<evidence type="ECO:0000256" key="1">
    <source>
        <dbReference type="SAM" id="Phobius"/>
    </source>
</evidence>
<dbReference type="AlphaFoldDB" id="A0A1Y1S7F7"/>
<dbReference type="EMBL" id="LWDP01000023">
    <property type="protein sequence ID" value="ORD94368.1"/>
    <property type="molecule type" value="Genomic_DNA"/>
</dbReference>
<reference evidence="2 3" key="1">
    <citation type="journal article" date="2017" name="Environ. Microbiol.">
        <title>Decay of the glycolytic pathway and adaptation to intranuclear parasitism within Enterocytozoonidae microsporidia.</title>
        <authorList>
            <person name="Wiredu Boakye D."/>
            <person name="Jaroenlak P."/>
            <person name="Prachumwat A."/>
            <person name="Williams T.A."/>
            <person name="Bateman K.S."/>
            <person name="Itsathitphaisarn O."/>
            <person name="Sritunyalucksana K."/>
            <person name="Paszkiewicz K.H."/>
            <person name="Moore K.A."/>
            <person name="Stentiford G.D."/>
            <person name="Williams B.A."/>
        </authorList>
    </citation>
    <scope>NUCLEOTIDE SEQUENCE [LARGE SCALE GENOMIC DNA]</scope>
    <source>
        <strain evidence="2 3">GB1</strain>
    </source>
</reference>
<keyword evidence="1" id="KW-0472">Membrane</keyword>
<keyword evidence="3" id="KW-1185">Reference proteome</keyword>
<protein>
    <recommendedName>
        <fullName evidence="4">t-SNARE coiled-coil homology domain-containing protein</fullName>
    </recommendedName>
</protein>
<evidence type="ECO:0008006" key="4">
    <source>
        <dbReference type="Google" id="ProtNLM"/>
    </source>
</evidence>
<keyword evidence="1" id="KW-1133">Transmembrane helix</keyword>
<gene>
    <name evidence="2" type="ORF">ECANGB1_826</name>
</gene>
<name>A0A1Y1S7F7_9MICR</name>